<reference evidence="2 3" key="1">
    <citation type="submission" date="2019-03" db="EMBL/GenBank/DDBJ databases">
        <title>Genomic Encyclopedia of Type Strains, Phase IV (KMG-IV): sequencing the most valuable type-strain genomes for metagenomic binning, comparative biology and taxonomic classification.</title>
        <authorList>
            <person name="Goeker M."/>
        </authorList>
    </citation>
    <scope>NUCLEOTIDE SEQUENCE [LARGE SCALE GENOMIC DNA]</scope>
    <source>
        <strain evidence="2 3">DSM 654</strain>
    </source>
</reference>
<evidence type="ECO:0000256" key="1">
    <source>
        <dbReference type="SAM" id="SignalP"/>
    </source>
</evidence>
<keyword evidence="2" id="KW-0031">Aminopeptidase</keyword>
<comment type="caution">
    <text evidence="2">The sequence shown here is derived from an EMBL/GenBank/DDBJ whole genome shotgun (WGS) entry which is preliminary data.</text>
</comment>
<dbReference type="GO" id="GO:0004177">
    <property type="term" value="F:aminopeptidase activity"/>
    <property type="evidence" value="ECO:0007669"/>
    <property type="project" value="UniProtKB-KW"/>
</dbReference>
<dbReference type="Pfam" id="PF10023">
    <property type="entry name" value="Aminopep"/>
    <property type="match status" value="1"/>
</dbReference>
<keyword evidence="2" id="KW-0378">Hydrolase</keyword>
<dbReference type="AlphaFoldDB" id="A0A4R3UUT2"/>
<organism evidence="2 3">
    <name type="scientific">Roseateles saccharophilus</name>
    <name type="common">Pseudomonas saccharophila</name>
    <dbReference type="NCBI Taxonomy" id="304"/>
    <lineage>
        <taxon>Bacteria</taxon>
        <taxon>Pseudomonadati</taxon>
        <taxon>Pseudomonadota</taxon>
        <taxon>Betaproteobacteria</taxon>
        <taxon>Burkholderiales</taxon>
        <taxon>Sphaerotilaceae</taxon>
        <taxon>Roseateles</taxon>
    </lineage>
</organism>
<dbReference type="EMBL" id="SMBU01000017">
    <property type="protein sequence ID" value="TCU94423.1"/>
    <property type="molecule type" value="Genomic_DNA"/>
</dbReference>
<dbReference type="Proteomes" id="UP000295110">
    <property type="component" value="Unassembled WGS sequence"/>
</dbReference>
<dbReference type="RefSeq" id="WP_243655743.1">
    <property type="nucleotide sequence ID" value="NZ_CBCSGL010000013.1"/>
</dbReference>
<accession>A0A4R3UUT2</accession>
<gene>
    <name evidence="2" type="ORF">EV671_101768</name>
</gene>
<dbReference type="PIRSF" id="PIRSF029285">
    <property type="entry name" value="Aminopept"/>
    <property type="match status" value="1"/>
</dbReference>
<feature type="signal peptide" evidence="1">
    <location>
        <begin position="1"/>
        <end position="23"/>
    </location>
</feature>
<sequence>MTRRLLLAALALCLCGCSAVSHWGQAAAGHLAIMRAARPVDDWLADPATPPELAERLRLAQQMRDFASARLALPDNNSYRRYADLHRPAVVWNVVAAPEFGFELKIWCYPIMGCAGYQGWFDRDAAQAHADALQAEGWEVQVQAIPAYSSLGWSRWLGGDPLLNTFIRDPEGELAAMLFHELAHQRVYAADDTGFNEAYASAVELLGAREWLAAKPEALATFEAGRARRERFLALARQGRERLAAVYAGPPAQRAAAKAVVMAELRARVHGEAPGYETWFQRANNASFAILSAYDELVPAFLRLFEREGRDWPRFHAAVERLKPLEAAERRATLRRLGGPDELDPAPRPAG</sequence>
<proteinExistence type="predicted"/>
<keyword evidence="2" id="KW-0645">Protease</keyword>
<protein>
    <submittedName>
        <fullName evidence="2">Putative aminopeptidase</fullName>
    </submittedName>
</protein>
<name>A0A4R3UUT2_ROSSA</name>
<feature type="chain" id="PRO_5020506623" evidence="1">
    <location>
        <begin position="24"/>
        <end position="351"/>
    </location>
</feature>
<evidence type="ECO:0000313" key="3">
    <source>
        <dbReference type="Proteomes" id="UP000295110"/>
    </source>
</evidence>
<dbReference type="InterPro" id="IPR014553">
    <property type="entry name" value="Aminopept"/>
</dbReference>
<evidence type="ECO:0000313" key="2">
    <source>
        <dbReference type="EMBL" id="TCU94423.1"/>
    </source>
</evidence>
<keyword evidence="1" id="KW-0732">Signal</keyword>
<keyword evidence="3" id="KW-1185">Reference proteome</keyword>